<sequence>MTTVVPSAHSAAVPTSDGGGPDGARLSLSRFRSWPWLLFWLLIVAILVLPIVLFLLVAFSPRLLGQGPAWFTLQGFRDALTGTLLRGTLNSLVVGIAAAGVATAAGAGVAWSVLRTDVVGRRLWAGSMFALLLGPSYLIALGWERLLEPAGVLELLGVPVTGFRHVFYGPVGVVVVLAVKGVPFAYLALSGALRGLGEEFEAAARVHGGGPTAAARVVLALLAPACWSAFAIVFAESVSDFGVAATLANDAHFPVATFTLYNAIDNFPVQFPVAAAVGWVLMAMAGLALLAQTRALRGRSYRVLGGRSRPARRKHLARTSHLLAVTGLAGLVAIGLGVPMFGAISASLTDGLGSLLGSHRLTLANYSRVLHSPALRAPLQFSAELAALTATVTAILGLVAARLLSTRGSRITGRVLDLLLLTAVALPGIVFAAGYIFTYNLPLTNRLGLHLYGTSALLLLGYLATALPSTSRVLLGSVSQVQESLREAGRVHGSGMFASWLRTVLPLLARPLVAAWVLTFAGTLLELPVSQLLYPPGKPPVSVGITKALANYDYGGGTAMEVLAIGFALLVVAVVWTLFQLLTPAGWRRVGGTR</sequence>
<evidence type="ECO:0000256" key="3">
    <source>
        <dbReference type="ARBA" id="ARBA00022475"/>
    </source>
</evidence>
<dbReference type="PROSITE" id="PS50928">
    <property type="entry name" value="ABC_TM1"/>
    <property type="match status" value="2"/>
</dbReference>
<dbReference type="Gene3D" id="1.10.3720.10">
    <property type="entry name" value="MetI-like"/>
    <property type="match status" value="2"/>
</dbReference>
<feature type="transmembrane region" description="Helical" evidence="8">
    <location>
        <begin position="416"/>
        <end position="437"/>
    </location>
</feature>
<feature type="transmembrane region" description="Helical" evidence="8">
    <location>
        <begin position="322"/>
        <end position="344"/>
    </location>
</feature>
<feature type="transmembrane region" description="Helical" evidence="8">
    <location>
        <begin position="213"/>
        <end position="235"/>
    </location>
</feature>
<feature type="transmembrane region" description="Helical" evidence="8">
    <location>
        <begin position="167"/>
        <end position="193"/>
    </location>
</feature>
<dbReference type="RefSeq" id="WP_311424640.1">
    <property type="nucleotide sequence ID" value="NZ_JAVREH010000041.1"/>
</dbReference>
<protein>
    <submittedName>
        <fullName evidence="11">ABC transporter permease subunit</fullName>
    </submittedName>
</protein>
<feature type="transmembrane region" description="Helical" evidence="8">
    <location>
        <begin position="123"/>
        <end position="143"/>
    </location>
</feature>
<evidence type="ECO:0000256" key="8">
    <source>
        <dbReference type="RuleBase" id="RU363032"/>
    </source>
</evidence>
<feature type="domain" description="ABC transmembrane type-1" evidence="10">
    <location>
        <begin position="379"/>
        <end position="580"/>
    </location>
</feature>
<evidence type="ECO:0000313" key="12">
    <source>
        <dbReference type="Proteomes" id="UP001183176"/>
    </source>
</evidence>
<feature type="transmembrane region" description="Helical" evidence="8">
    <location>
        <begin position="92"/>
        <end position="111"/>
    </location>
</feature>
<evidence type="ECO:0000256" key="7">
    <source>
        <dbReference type="ARBA" id="ARBA00023136"/>
    </source>
</evidence>
<dbReference type="InterPro" id="IPR035906">
    <property type="entry name" value="MetI-like_sf"/>
</dbReference>
<feature type="transmembrane region" description="Helical" evidence="8">
    <location>
        <begin position="554"/>
        <end position="579"/>
    </location>
</feature>
<evidence type="ECO:0000256" key="2">
    <source>
        <dbReference type="ARBA" id="ARBA00022448"/>
    </source>
</evidence>
<feature type="domain" description="ABC transmembrane type-1" evidence="10">
    <location>
        <begin position="88"/>
        <end position="292"/>
    </location>
</feature>
<keyword evidence="2 8" id="KW-0813">Transport</keyword>
<comment type="caution">
    <text evidence="11">The sequence shown here is derived from an EMBL/GenBank/DDBJ whole genome shotgun (WGS) entry which is preliminary data.</text>
</comment>
<keyword evidence="6 8" id="KW-1133">Transmembrane helix</keyword>
<organism evidence="11 12">
    <name type="scientific">Jatrophihabitans lederbergiae</name>
    <dbReference type="NCBI Taxonomy" id="3075547"/>
    <lineage>
        <taxon>Bacteria</taxon>
        <taxon>Bacillati</taxon>
        <taxon>Actinomycetota</taxon>
        <taxon>Actinomycetes</taxon>
        <taxon>Jatrophihabitantales</taxon>
        <taxon>Jatrophihabitantaceae</taxon>
        <taxon>Jatrophihabitans</taxon>
    </lineage>
</organism>
<evidence type="ECO:0000256" key="5">
    <source>
        <dbReference type="ARBA" id="ARBA00022692"/>
    </source>
</evidence>
<feature type="transmembrane region" description="Helical" evidence="8">
    <location>
        <begin position="385"/>
        <end position="404"/>
    </location>
</feature>
<comment type="similarity">
    <text evidence="8">Belongs to the binding-protein-dependent transport system permease family.</text>
</comment>
<name>A0ABU2JG94_9ACTN</name>
<accession>A0ABU2JG94</accession>
<evidence type="ECO:0000256" key="1">
    <source>
        <dbReference type="ARBA" id="ARBA00004429"/>
    </source>
</evidence>
<dbReference type="PANTHER" id="PTHR43357:SF4">
    <property type="entry name" value="INNER MEMBRANE ABC TRANSPORTER PERMEASE PROTEIN YDCV"/>
    <property type="match status" value="1"/>
</dbReference>
<dbReference type="InterPro" id="IPR000515">
    <property type="entry name" value="MetI-like"/>
</dbReference>
<evidence type="ECO:0000256" key="9">
    <source>
        <dbReference type="SAM" id="MobiDB-lite"/>
    </source>
</evidence>
<feature type="transmembrane region" description="Helical" evidence="8">
    <location>
        <begin position="512"/>
        <end position="534"/>
    </location>
</feature>
<evidence type="ECO:0000259" key="10">
    <source>
        <dbReference type="PROSITE" id="PS50928"/>
    </source>
</evidence>
<keyword evidence="4" id="KW-0997">Cell inner membrane</keyword>
<keyword evidence="7 8" id="KW-0472">Membrane</keyword>
<proteinExistence type="inferred from homology"/>
<dbReference type="Proteomes" id="UP001183176">
    <property type="component" value="Unassembled WGS sequence"/>
</dbReference>
<comment type="subcellular location">
    <subcellularLocation>
        <location evidence="1">Cell inner membrane</location>
        <topology evidence="1">Multi-pass membrane protein</topology>
    </subcellularLocation>
    <subcellularLocation>
        <location evidence="8">Cell membrane</location>
        <topology evidence="8">Multi-pass membrane protein</topology>
    </subcellularLocation>
</comment>
<keyword evidence="5 8" id="KW-0812">Transmembrane</keyword>
<keyword evidence="12" id="KW-1185">Reference proteome</keyword>
<evidence type="ECO:0000256" key="6">
    <source>
        <dbReference type="ARBA" id="ARBA00022989"/>
    </source>
</evidence>
<feature type="transmembrane region" description="Helical" evidence="8">
    <location>
        <begin position="449"/>
        <end position="467"/>
    </location>
</feature>
<feature type="transmembrane region" description="Helical" evidence="8">
    <location>
        <begin position="269"/>
        <end position="291"/>
    </location>
</feature>
<evidence type="ECO:0000256" key="4">
    <source>
        <dbReference type="ARBA" id="ARBA00022519"/>
    </source>
</evidence>
<reference evidence="12" key="1">
    <citation type="submission" date="2023-07" db="EMBL/GenBank/DDBJ databases">
        <title>30 novel species of actinomycetes from the DSMZ collection.</title>
        <authorList>
            <person name="Nouioui I."/>
        </authorList>
    </citation>
    <scope>NUCLEOTIDE SEQUENCE [LARGE SCALE GENOMIC DNA]</scope>
    <source>
        <strain evidence="12">DSM 44399</strain>
    </source>
</reference>
<gene>
    <name evidence="11" type="ORF">RM423_19100</name>
</gene>
<dbReference type="Pfam" id="PF00528">
    <property type="entry name" value="BPD_transp_1"/>
    <property type="match status" value="1"/>
</dbReference>
<dbReference type="PANTHER" id="PTHR43357">
    <property type="entry name" value="INNER MEMBRANE ABC TRANSPORTER PERMEASE PROTEIN YDCV"/>
    <property type="match status" value="1"/>
</dbReference>
<dbReference type="SUPFAM" id="SSF161098">
    <property type="entry name" value="MetI-like"/>
    <property type="match status" value="2"/>
</dbReference>
<dbReference type="CDD" id="cd06261">
    <property type="entry name" value="TM_PBP2"/>
    <property type="match status" value="1"/>
</dbReference>
<dbReference type="EMBL" id="JAVREH010000041">
    <property type="protein sequence ID" value="MDT0263494.1"/>
    <property type="molecule type" value="Genomic_DNA"/>
</dbReference>
<evidence type="ECO:0000313" key="11">
    <source>
        <dbReference type="EMBL" id="MDT0263494.1"/>
    </source>
</evidence>
<keyword evidence="3" id="KW-1003">Cell membrane</keyword>
<feature type="region of interest" description="Disordered" evidence="9">
    <location>
        <begin position="1"/>
        <end position="21"/>
    </location>
</feature>
<feature type="transmembrane region" description="Helical" evidence="8">
    <location>
        <begin position="37"/>
        <end position="59"/>
    </location>
</feature>